<dbReference type="Proteomes" id="UP000008721">
    <property type="component" value="Chromosome"/>
</dbReference>
<dbReference type="InterPro" id="IPR011197">
    <property type="entry name" value="UCP012318"/>
</dbReference>
<dbReference type="Pfam" id="PF04305">
    <property type="entry name" value="DUF455"/>
    <property type="match status" value="1"/>
</dbReference>
<dbReference type="PIRSF" id="PIRSF012318">
    <property type="entry name" value="UCP012318"/>
    <property type="match status" value="1"/>
</dbReference>
<dbReference type="InterPro" id="IPR009078">
    <property type="entry name" value="Ferritin-like_SF"/>
</dbReference>
<sequence>MAPMELYSTLETLLTNSDPREKIALFGDFYAAYNRGEITRDMSASPVVFEHPSYRDFCTVIDPKEVPRRTKLNTSHGQTLLLHAIAHIEYSAIDLALDAVYRFRECGEVFERDWLVVAEDEVRHFEMIEGLLKELGSYYGEYPVHDALFEASMRTLDLLERMAVVPRYLEANGLDATPQILTKLHPYRHEAMIAKIIAALYVILDEEIDHVRKGDRWFEYACAHSGKETSSYFEIIEKHYPNSFPRKININCAARKMAGFGKDELNRISFTKC</sequence>
<dbReference type="InterPro" id="IPR007402">
    <property type="entry name" value="DUF455"/>
</dbReference>
<dbReference type="CDD" id="cd00657">
    <property type="entry name" value="Ferritin_like"/>
    <property type="match status" value="1"/>
</dbReference>
<dbReference type="EMBL" id="CP002355">
    <property type="protein sequence ID" value="ADR34242.1"/>
    <property type="molecule type" value="Genomic_DNA"/>
</dbReference>
<dbReference type="PANTHER" id="PTHR42782">
    <property type="entry name" value="SI:CH73-314G15.3"/>
    <property type="match status" value="1"/>
</dbReference>
<gene>
    <name evidence="1" type="ordered locus">Sulku_1581</name>
</gene>
<dbReference type="SUPFAM" id="SSF47240">
    <property type="entry name" value="Ferritin-like"/>
    <property type="match status" value="1"/>
</dbReference>
<dbReference type="KEGG" id="sku:Sulku_1581"/>
<dbReference type="HOGENOM" id="CLU_035354_0_0_7"/>
<reference evidence="1 2" key="1">
    <citation type="journal article" date="2012" name="Stand. Genomic Sci.">
        <title>Complete genome sequence of the sulfur compounds oxidizing chemolithoautotroph Sulfuricurvum kujiense type strain (YK-1(T)).</title>
        <authorList>
            <person name="Han C."/>
            <person name="Kotsyurbenko O."/>
            <person name="Chertkov O."/>
            <person name="Held B."/>
            <person name="Lapidus A."/>
            <person name="Nolan M."/>
            <person name="Lucas S."/>
            <person name="Hammon N."/>
            <person name="Deshpande S."/>
            <person name="Cheng J.F."/>
            <person name="Tapia R."/>
            <person name="Goodwin L.A."/>
            <person name="Pitluck S."/>
            <person name="Liolios K."/>
            <person name="Pagani I."/>
            <person name="Ivanova N."/>
            <person name="Mavromatis K."/>
            <person name="Mikhailova N."/>
            <person name="Pati A."/>
            <person name="Chen A."/>
            <person name="Palaniappan K."/>
            <person name="Land M."/>
            <person name="Hauser L."/>
            <person name="Chang Y.J."/>
            <person name="Jeffries C.D."/>
            <person name="Brambilla E.M."/>
            <person name="Rohde M."/>
            <person name="Spring S."/>
            <person name="Sikorski J."/>
            <person name="Goker M."/>
            <person name="Woyke T."/>
            <person name="Bristow J."/>
            <person name="Eisen J.A."/>
            <person name="Markowitz V."/>
            <person name="Hugenholtz P."/>
            <person name="Kyrpides N.C."/>
            <person name="Klenk H.P."/>
            <person name="Detter J.C."/>
        </authorList>
    </citation>
    <scope>NUCLEOTIDE SEQUENCE [LARGE SCALE GENOMIC DNA]</scope>
    <source>
        <strain evidence="2">ATCC BAA-921 / DSM 16994 / JCM 11577 / YK-1</strain>
    </source>
</reference>
<dbReference type="eggNOG" id="COG2833">
    <property type="taxonomic scope" value="Bacteria"/>
</dbReference>
<protein>
    <recommendedName>
        <fullName evidence="3">DUF455 domain-containing protein</fullName>
    </recommendedName>
</protein>
<proteinExistence type="predicted"/>
<organism evidence="1 2">
    <name type="scientific">Sulfuricurvum kujiense (strain ATCC BAA-921 / DSM 16994 / JCM 11577 / YK-1)</name>
    <dbReference type="NCBI Taxonomy" id="709032"/>
    <lineage>
        <taxon>Bacteria</taxon>
        <taxon>Pseudomonadati</taxon>
        <taxon>Campylobacterota</taxon>
        <taxon>Epsilonproteobacteria</taxon>
        <taxon>Campylobacterales</taxon>
        <taxon>Sulfurimonadaceae</taxon>
        <taxon>Sulfuricurvum</taxon>
    </lineage>
</organism>
<dbReference type="PANTHER" id="PTHR42782:SF4">
    <property type="entry name" value="DUF455 DOMAIN-CONTAINING PROTEIN"/>
    <property type="match status" value="1"/>
</dbReference>
<evidence type="ECO:0000313" key="2">
    <source>
        <dbReference type="Proteomes" id="UP000008721"/>
    </source>
</evidence>
<evidence type="ECO:0000313" key="1">
    <source>
        <dbReference type="EMBL" id="ADR34242.1"/>
    </source>
</evidence>
<dbReference type="AlphaFoldDB" id="E4U056"/>
<accession>E4U056</accession>
<dbReference type="STRING" id="709032.Sulku_1581"/>
<evidence type="ECO:0008006" key="3">
    <source>
        <dbReference type="Google" id="ProtNLM"/>
    </source>
</evidence>
<keyword evidence="2" id="KW-1185">Reference proteome</keyword>
<name>E4U056_SULKY</name>